<dbReference type="Gramene" id="TraesPARA_EIv1.0_1494090.1">
    <property type="protein sequence ID" value="TraesPARA_EIv1.0_1494090.1.CDS"/>
    <property type="gene ID" value="TraesPARA_EIv1.0_1494090"/>
</dbReference>
<dbReference type="Gramene" id="TraesNOR4D03G02577600.1">
    <property type="protein sequence ID" value="TraesNOR4D03G02577600.1"/>
    <property type="gene ID" value="TraesNOR4D03G02577600"/>
</dbReference>
<feature type="transmembrane region" description="Helical" evidence="2">
    <location>
        <begin position="573"/>
        <end position="593"/>
    </location>
</feature>
<dbReference type="STRING" id="4565.A0A3B6JPP7"/>
<proteinExistence type="predicted"/>
<dbReference type="Gramene" id="TraesSTAUn03G04515670.1">
    <property type="protein sequence ID" value="TraesSTAUn03G04515670.1"/>
    <property type="gene ID" value="TraesSTAUn03G04515670"/>
</dbReference>
<dbReference type="Gramene" id="TraesCAD_scaffold_000224_01G001100.1">
    <property type="protein sequence ID" value="TraesCAD_scaffold_000224_01G001100.1"/>
    <property type="gene ID" value="TraesCAD_scaffold_000224_01G001100"/>
</dbReference>
<accession>A0A3B6JPP7</accession>
<dbReference type="Gramene" id="TraesLDM4D03G02562740.1">
    <property type="protein sequence ID" value="TraesLDM4D03G02562740.1"/>
    <property type="gene ID" value="TraesLDM4D03G02562740"/>
</dbReference>
<keyword evidence="2" id="KW-0472">Membrane</keyword>
<organism evidence="4">
    <name type="scientific">Triticum aestivum</name>
    <name type="common">Wheat</name>
    <dbReference type="NCBI Taxonomy" id="4565"/>
    <lineage>
        <taxon>Eukaryota</taxon>
        <taxon>Viridiplantae</taxon>
        <taxon>Streptophyta</taxon>
        <taxon>Embryophyta</taxon>
        <taxon>Tracheophyta</taxon>
        <taxon>Spermatophyta</taxon>
        <taxon>Magnoliopsida</taxon>
        <taxon>Liliopsida</taxon>
        <taxon>Poales</taxon>
        <taxon>Poaceae</taxon>
        <taxon>BOP clade</taxon>
        <taxon>Pooideae</taxon>
        <taxon>Triticodae</taxon>
        <taxon>Triticeae</taxon>
        <taxon>Triticinae</taxon>
        <taxon>Triticum</taxon>
    </lineage>
</organism>
<feature type="transmembrane region" description="Helical" evidence="2">
    <location>
        <begin position="218"/>
        <end position="240"/>
    </location>
</feature>
<sequence>MDYSEEYTFVWKLRKYLLLLATLVVSATYVAGLNPPGGLFVDDEAPHRVGDPVLASTNSTRYNVFFYCNAAAFLASLVIVMVLLDQRIIGNRVGLTVLRSAMVLDLVALMGAFAAGSCRDVRSSVYVPAVFAVLMAYVAIHLLVAASPLKSGHAGHSDAEEGRLKGRWKLPLLLATFVTPLTYGAGLVPPGGSWFDSSNFRGQVAGDPMLQRIYPLRYFFFLLCNTTCFVSSLVIITLLLSRSLSGHVARSYALQVCVMAELLCLMGAYAAGSPRFLAQTVHIIFLAGVMLVIIALVGKFSMDTVKKWLARRGNLEQESPHEVVHPGVPNEGDGGDVHILVESQSLLLLLATLIATVTYQEGLNPPGGYWRDEDMRGFRAGHPSLLDVLPNRYSAFFHCNTMAFVASLVVIVIVQSKRLLMSGAAIRLQVLQVAIVLSLFGLMGAYTAGSCRDIATTIYISALAVANVVAFIILGSGSKRSLWVEATVYKGLKKLHLLDDDHDDQAQSKREEMHSLKKKRKSLLQLAILVATATYQTGLNSAGGFWEVGYAFYSKKHLTDTLLLGYDPRRYLVFFYCNAAEFMASVAVILLLVNRRLHKQSIRSNVLQACIMIGFMALRTAYTVGSTHKVSTSIYVYGLVAAVVTYLALQFLPLLFARCVGRPTAPRLPAWLRKLFEPLSLMPDAHNTNLVQQQYTDKHIKHKYMMLLAILTASMTYQAGLVPPGGTWAESTGFHIAGDPIMFDVQYSRYAAFFYCNATSFAASVTLIVLLLQRTVSRRGAPLRAMQAAMVLDLAGLLGAYAAGTCWVWEQVFAYVTTLVAAVVVYVTLHVLLWRGKPADPAAPPTTPDSSLHPVGSIVNEL</sequence>
<evidence type="ECO:0000313" key="4">
    <source>
        <dbReference type="EnsemblPlants" id="TraesCS4D02G348800.1"/>
    </source>
</evidence>
<dbReference type="OMA" id="HVLMWRR"/>
<evidence type="ECO:0000259" key="3">
    <source>
        <dbReference type="Pfam" id="PF13962"/>
    </source>
</evidence>
<evidence type="ECO:0000256" key="1">
    <source>
        <dbReference type="SAM" id="MobiDB-lite"/>
    </source>
</evidence>
<dbReference type="Gramene" id="TraesMAC4D03G02559360.1">
    <property type="protein sequence ID" value="TraesMAC4D03G02559360.1"/>
    <property type="gene ID" value="TraesMAC4D03G02559360"/>
</dbReference>
<feature type="transmembrane region" description="Helical" evidence="2">
    <location>
        <begin position="605"/>
        <end position="622"/>
    </location>
</feature>
<feature type="transmembrane region" description="Helical" evidence="2">
    <location>
        <begin position="813"/>
        <end position="834"/>
    </location>
</feature>
<dbReference type="Proteomes" id="UP000019116">
    <property type="component" value="Chromosome 4D"/>
</dbReference>
<feature type="transmembrane region" description="Helical" evidence="2">
    <location>
        <begin position="395"/>
        <end position="414"/>
    </location>
</feature>
<feature type="transmembrane region" description="Helical" evidence="2">
    <location>
        <begin position="252"/>
        <end position="271"/>
    </location>
</feature>
<dbReference type="Gramene" id="TraesCLE_scaffold_005828_01G000600.1">
    <property type="protein sequence ID" value="TraesCLE_scaffold_005828_01G000600.1"/>
    <property type="gene ID" value="TraesCLE_scaffold_005828_01G000600"/>
</dbReference>
<feature type="transmembrane region" description="Helical" evidence="2">
    <location>
        <begin position="170"/>
        <end position="188"/>
    </location>
</feature>
<dbReference type="Gramene" id="TraesCS4D03G0808700.1">
    <property type="protein sequence ID" value="TraesCS4D03G0808700.1.CDS"/>
    <property type="gene ID" value="TraesCS4D03G0808700"/>
</dbReference>
<feature type="transmembrane region" description="Helical" evidence="2">
    <location>
        <begin position="752"/>
        <end position="772"/>
    </location>
</feature>
<reference evidence="4" key="2">
    <citation type="submission" date="2018-10" db="UniProtKB">
        <authorList>
            <consortium name="EnsemblPlants"/>
        </authorList>
    </citation>
    <scope>IDENTIFICATION</scope>
</reference>
<reference evidence="4" key="1">
    <citation type="submission" date="2018-08" db="EMBL/GenBank/DDBJ databases">
        <authorList>
            <person name="Rossello M."/>
        </authorList>
    </citation>
    <scope>NUCLEOTIDE SEQUENCE [LARGE SCALE GENOMIC DNA]</scope>
    <source>
        <strain evidence="4">cv. Chinese Spring</strain>
    </source>
</reference>
<feature type="transmembrane region" description="Helical" evidence="2">
    <location>
        <begin position="339"/>
        <end position="359"/>
    </location>
</feature>
<keyword evidence="2" id="KW-0812">Transmembrane</keyword>
<feature type="region of interest" description="Disordered" evidence="1">
    <location>
        <begin position="841"/>
        <end position="862"/>
    </location>
</feature>
<keyword evidence="5" id="KW-1185">Reference proteome</keyword>
<name>A0A3B6JPP7_WHEAT</name>
<feature type="transmembrane region" description="Helical" evidence="2">
    <location>
        <begin position="634"/>
        <end position="657"/>
    </location>
</feature>
<dbReference type="Gramene" id="TraesLAC4D03G02515580.1">
    <property type="protein sequence ID" value="TraesLAC4D03G02515580.1"/>
    <property type="gene ID" value="TraesLAC4D03G02515580"/>
</dbReference>
<feature type="transmembrane region" description="Helical" evidence="2">
    <location>
        <begin position="454"/>
        <end position="474"/>
    </location>
</feature>
<feature type="transmembrane region" description="Helical" evidence="2">
    <location>
        <begin position="64"/>
        <end position="84"/>
    </location>
</feature>
<protein>
    <recommendedName>
        <fullName evidence="3">PGG domain-containing protein</fullName>
    </recommendedName>
</protein>
<feature type="domain" description="PGG" evidence="3">
    <location>
        <begin position="167"/>
        <end position="273"/>
    </location>
</feature>
<feature type="transmembrane region" description="Helical" evidence="2">
    <location>
        <begin position="16"/>
        <end position="33"/>
    </location>
</feature>
<feature type="transmembrane region" description="Helical" evidence="2">
    <location>
        <begin position="523"/>
        <end position="553"/>
    </location>
</feature>
<feature type="domain" description="PGG" evidence="3">
    <location>
        <begin position="11"/>
        <end position="119"/>
    </location>
</feature>
<dbReference type="PANTHER" id="PTHR24177:SF451">
    <property type="entry name" value="PGG DOMAIN-CONTAINING PROTEIN"/>
    <property type="match status" value="1"/>
</dbReference>
<dbReference type="Pfam" id="PF13962">
    <property type="entry name" value="PGG"/>
    <property type="match status" value="5"/>
</dbReference>
<dbReference type="EnsemblPlants" id="TraesCS4D02G348800.1">
    <property type="protein sequence ID" value="TraesCS4D02G348800.1"/>
    <property type="gene ID" value="TraesCS4D02G348800"/>
</dbReference>
<feature type="domain" description="PGG" evidence="3">
    <location>
        <begin position="342"/>
        <end position="452"/>
    </location>
</feature>
<feature type="transmembrane region" description="Helical" evidence="2">
    <location>
        <begin position="704"/>
        <end position="722"/>
    </location>
</feature>
<keyword evidence="2" id="KW-1133">Transmembrane helix</keyword>
<dbReference type="InterPro" id="IPR026961">
    <property type="entry name" value="PGG_dom"/>
</dbReference>
<evidence type="ECO:0000313" key="5">
    <source>
        <dbReference type="Proteomes" id="UP000019116"/>
    </source>
</evidence>
<dbReference type="OrthoDB" id="642866at2759"/>
<feature type="transmembrane region" description="Helical" evidence="2">
    <location>
        <begin position="96"/>
        <end position="114"/>
    </location>
</feature>
<dbReference type="Gramene" id="TraesWEE_scaffold_051710_01G000100.1">
    <property type="protein sequence ID" value="TraesWEE_scaffold_051710_01G000100.1"/>
    <property type="gene ID" value="TraesWEE_scaffold_051710_01G000100"/>
</dbReference>
<evidence type="ECO:0000256" key="2">
    <source>
        <dbReference type="SAM" id="Phobius"/>
    </source>
</evidence>
<feature type="transmembrane region" description="Helical" evidence="2">
    <location>
        <begin position="126"/>
        <end position="149"/>
    </location>
</feature>
<feature type="transmembrane region" description="Helical" evidence="2">
    <location>
        <begin position="426"/>
        <end position="448"/>
    </location>
</feature>
<feature type="domain" description="PGG" evidence="3">
    <location>
        <begin position="701"/>
        <end position="807"/>
    </location>
</feature>
<dbReference type="Gramene" id="TraesROB_scaffold_056804_01G000600.1">
    <property type="protein sequence ID" value="TraesROB_scaffold_056804_01G000600.1"/>
    <property type="gene ID" value="TraesROB_scaffold_056804_01G000600"/>
</dbReference>
<dbReference type="GO" id="GO:0016020">
    <property type="term" value="C:membrane"/>
    <property type="evidence" value="ECO:0000318"/>
    <property type="project" value="GO_Central"/>
</dbReference>
<dbReference type="AlphaFoldDB" id="A0A3B6JPP7"/>
<feature type="domain" description="PGG" evidence="3">
    <location>
        <begin position="515"/>
        <end position="627"/>
    </location>
</feature>
<dbReference type="Gramene" id="TraesJAG4D03G02557110.1">
    <property type="protein sequence ID" value="TraesJAG4D03G02557110.1"/>
    <property type="gene ID" value="TraesJAG4D03G02557110"/>
</dbReference>
<dbReference type="Gramene" id="TraesCS4D02G348800.1">
    <property type="protein sequence ID" value="TraesCS4D02G348800.1"/>
    <property type="gene ID" value="TraesCS4D02G348800"/>
</dbReference>
<dbReference type="PANTHER" id="PTHR24177">
    <property type="entry name" value="CASKIN"/>
    <property type="match status" value="1"/>
</dbReference>
<dbReference type="Gramene" id="TraesSYM4D03G02587880.1">
    <property type="protein sequence ID" value="TraesSYM4D03G02587880.1"/>
    <property type="gene ID" value="TraesSYM4D03G02587880"/>
</dbReference>
<dbReference type="Gramene" id="TraesARI4D03G02600220.1">
    <property type="protein sequence ID" value="TraesARI4D03G02600220.1"/>
    <property type="gene ID" value="TraesARI4D03G02600220"/>
</dbReference>
<feature type="transmembrane region" description="Helical" evidence="2">
    <location>
        <begin position="784"/>
        <end position="801"/>
    </location>
</feature>
<feature type="transmembrane region" description="Helical" evidence="2">
    <location>
        <begin position="283"/>
        <end position="302"/>
    </location>
</feature>